<reference evidence="2 3" key="1">
    <citation type="submission" date="2019-07" db="EMBL/GenBank/DDBJ databases">
        <title>Genome assembly of two rare yeast pathogens: Diutina rugosa and Trichomonascus ciferrii.</title>
        <authorList>
            <person name="Mixao V."/>
            <person name="Saus E."/>
            <person name="Hansen A."/>
            <person name="Lass-Flor C."/>
            <person name="Gabaldon T."/>
        </authorList>
    </citation>
    <scope>NUCLEOTIDE SEQUENCE [LARGE SCALE GENOMIC DNA]</scope>
    <source>
        <strain evidence="2 3">CBS 613</strain>
    </source>
</reference>
<accession>A0A642UYS1</accession>
<feature type="compositionally biased region" description="Polar residues" evidence="1">
    <location>
        <begin position="79"/>
        <end position="100"/>
    </location>
</feature>
<organism evidence="2 3">
    <name type="scientific">Diutina rugosa</name>
    <name type="common">Yeast</name>
    <name type="synonym">Candida rugosa</name>
    <dbReference type="NCBI Taxonomy" id="5481"/>
    <lineage>
        <taxon>Eukaryota</taxon>
        <taxon>Fungi</taxon>
        <taxon>Dikarya</taxon>
        <taxon>Ascomycota</taxon>
        <taxon>Saccharomycotina</taxon>
        <taxon>Pichiomycetes</taxon>
        <taxon>Debaryomycetaceae</taxon>
        <taxon>Diutina</taxon>
    </lineage>
</organism>
<keyword evidence="3" id="KW-1185">Reference proteome</keyword>
<dbReference type="AlphaFoldDB" id="A0A642UYS1"/>
<proteinExistence type="predicted"/>
<evidence type="ECO:0000313" key="2">
    <source>
        <dbReference type="EMBL" id="KAA8907899.1"/>
    </source>
</evidence>
<evidence type="ECO:0000313" key="3">
    <source>
        <dbReference type="Proteomes" id="UP000449547"/>
    </source>
</evidence>
<gene>
    <name evidence="2" type="ORF">DIURU_000309</name>
</gene>
<protein>
    <submittedName>
        <fullName evidence="2">Uncharacterized protein</fullName>
    </submittedName>
</protein>
<dbReference type="Proteomes" id="UP000449547">
    <property type="component" value="Unassembled WGS sequence"/>
</dbReference>
<dbReference type="GeneID" id="54778962"/>
<dbReference type="VEuPathDB" id="FungiDB:DIURU_000309"/>
<comment type="caution">
    <text evidence="2">The sequence shown here is derived from an EMBL/GenBank/DDBJ whole genome shotgun (WGS) entry which is preliminary data.</text>
</comment>
<dbReference type="EMBL" id="SWFT01000018">
    <property type="protein sequence ID" value="KAA8907899.1"/>
    <property type="molecule type" value="Genomic_DNA"/>
</dbReference>
<dbReference type="RefSeq" id="XP_034014831.1">
    <property type="nucleotide sequence ID" value="XM_034155813.1"/>
</dbReference>
<feature type="region of interest" description="Disordered" evidence="1">
    <location>
        <begin position="70"/>
        <end position="100"/>
    </location>
</feature>
<name>A0A642UYS1_DIURU</name>
<sequence>MSIHDVGSVYEVRRILHDSLEDTRRYHHHWAASQVPSLSANGPVNEFFHQWQSTRYNQRHLARQLAQIDEMVRDGSSDGADSTATSPESSQRSGPRTAFT</sequence>
<evidence type="ECO:0000256" key="1">
    <source>
        <dbReference type="SAM" id="MobiDB-lite"/>
    </source>
</evidence>